<accession>C6SC10</accession>
<dbReference type="GO" id="GO:0008757">
    <property type="term" value="F:S-adenosylmethionine-dependent methyltransferase activity"/>
    <property type="evidence" value="ECO:0007669"/>
    <property type="project" value="TreeGrafter"/>
</dbReference>
<dbReference type="InterPro" id="IPR050362">
    <property type="entry name" value="Cation-dep_OMT"/>
</dbReference>
<feature type="region of interest" description="Disordered" evidence="4">
    <location>
        <begin position="1"/>
        <end position="20"/>
    </location>
</feature>
<evidence type="ECO:0000256" key="1">
    <source>
        <dbReference type="ARBA" id="ARBA00022603"/>
    </source>
</evidence>
<keyword evidence="2 5" id="KW-0808">Transferase</keyword>
<dbReference type="CDD" id="cd02440">
    <property type="entry name" value="AdoMet_MTases"/>
    <property type="match status" value="1"/>
</dbReference>
<dbReference type="GO" id="GO:0032259">
    <property type="term" value="P:methylation"/>
    <property type="evidence" value="ECO:0007669"/>
    <property type="project" value="UniProtKB-KW"/>
</dbReference>
<dbReference type="GO" id="GO:0008171">
    <property type="term" value="F:O-methyltransferase activity"/>
    <property type="evidence" value="ECO:0007669"/>
    <property type="project" value="InterPro"/>
</dbReference>
<dbReference type="EC" id="2.1.1.-" evidence="5"/>
<proteinExistence type="predicted"/>
<evidence type="ECO:0000256" key="4">
    <source>
        <dbReference type="SAM" id="MobiDB-lite"/>
    </source>
</evidence>
<dbReference type="EMBL" id="AM889137">
    <property type="protein sequence ID" value="CBA05518.1"/>
    <property type="molecule type" value="Genomic_DNA"/>
</dbReference>
<protein>
    <submittedName>
        <fullName evidence="5">O-methyltransferase</fullName>
        <ecNumber evidence="5">2.1.1.-</ecNumber>
    </submittedName>
</protein>
<sequence length="253" mass="27977">MSNSIPKNRKTSRRQKWRKNLIPITKTESAEMTTHLSNVAPDLQNYLNAIGEPEHPVLTRLREKTGHHRMGKMAIAREQAAVLVWLAKLIRVEKYLEVGVFTGYSSTALALALPEHGRITACDINVTFTDTARQVWNEAGVAHKISLHLQPALLTLDDLIAQGEAGSYDLALIDADKPPTPQYFERCLKLVRQGGIIAIDNILLNGRVMREAASDAPPSVGILKDFNQNLPNDTRIVPITLPVGDGLTLLLKK</sequence>
<dbReference type="Gene3D" id="3.40.50.150">
    <property type="entry name" value="Vaccinia Virus protein VP39"/>
    <property type="match status" value="1"/>
</dbReference>
<keyword evidence="3" id="KW-0949">S-adenosyl-L-methionine</keyword>
<dbReference type="SUPFAM" id="SSF53335">
    <property type="entry name" value="S-adenosyl-L-methionine-dependent methyltransferases"/>
    <property type="match status" value="1"/>
</dbReference>
<reference evidence="5" key="1">
    <citation type="journal article" date="2008" name="Proc. Natl. Acad. Sci. U.S.A.">
        <title>Whole-genome comparison of disease and carriage strains provides insights into virulence evolution in Neisseria meningitidis.</title>
        <authorList>
            <person name="Schoen C."/>
            <person name="Blom J."/>
            <person name="Claus H."/>
            <person name="Schramm-Glueck A."/>
            <person name="Brandt P."/>
            <person name="Mueller T."/>
            <person name="Goesmann A."/>
            <person name="Joseph B."/>
            <person name="Konietzny S."/>
            <person name="Kurzai O."/>
            <person name="Schmitt C."/>
            <person name="Friedrich T."/>
            <person name="Linke B."/>
            <person name="Vogel U."/>
            <person name="Frosch M."/>
        </authorList>
    </citation>
    <scope>NUCLEOTIDE SEQUENCE</scope>
    <source>
        <strain evidence="5">Alpha153</strain>
    </source>
</reference>
<feature type="compositionally biased region" description="Basic residues" evidence="4">
    <location>
        <begin position="7"/>
        <end position="19"/>
    </location>
</feature>
<name>C6SC10_NEIME</name>
<dbReference type="PANTHER" id="PTHR10509">
    <property type="entry name" value="O-METHYLTRANSFERASE-RELATED"/>
    <property type="match status" value="1"/>
</dbReference>
<evidence type="ECO:0000256" key="2">
    <source>
        <dbReference type="ARBA" id="ARBA00022679"/>
    </source>
</evidence>
<dbReference type="InterPro" id="IPR029063">
    <property type="entry name" value="SAM-dependent_MTases_sf"/>
</dbReference>
<keyword evidence="1 5" id="KW-0489">Methyltransferase</keyword>
<dbReference type="PROSITE" id="PS51682">
    <property type="entry name" value="SAM_OMT_I"/>
    <property type="match status" value="1"/>
</dbReference>
<evidence type="ECO:0000256" key="3">
    <source>
        <dbReference type="ARBA" id="ARBA00022691"/>
    </source>
</evidence>
<dbReference type="PANTHER" id="PTHR10509:SF14">
    <property type="entry name" value="CAFFEOYL-COA O-METHYLTRANSFERASE 3-RELATED"/>
    <property type="match status" value="1"/>
</dbReference>
<dbReference type="AlphaFoldDB" id="C6SC10"/>
<gene>
    <name evidence="5" type="ORF">NME_0825</name>
</gene>
<dbReference type="InterPro" id="IPR002935">
    <property type="entry name" value="SAM_O-MeTrfase"/>
</dbReference>
<organism evidence="5">
    <name type="scientific">Neisseria meningitidis alpha153</name>
    <dbReference type="NCBI Taxonomy" id="663926"/>
    <lineage>
        <taxon>Bacteria</taxon>
        <taxon>Pseudomonadati</taxon>
        <taxon>Pseudomonadota</taxon>
        <taxon>Betaproteobacteria</taxon>
        <taxon>Neisseriales</taxon>
        <taxon>Neisseriaceae</taxon>
        <taxon>Neisseria</taxon>
    </lineage>
</organism>
<evidence type="ECO:0000313" key="5">
    <source>
        <dbReference type="EMBL" id="CBA05518.1"/>
    </source>
</evidence>
<dbReference type="Pfam" id="PF01596">
    <property type="entry name" value="Methyltransf_3"/>
    <property type="match status" value="1"/>
</dbReference>